<organism evidence="1 2">
    <name type="scientific">Dentiscutata heterogama</name>
    <dbReference type="NCBI Taxonomy" id="1316150"/>
    <lineage>
        <taxon>Eukaryota</taxon>
        <taxon>Fungi</taxon>
        <taxon>Fungi incertae sedis</taxon>
        <taxon>Mucoromycota</taxon>
        <taxon>Glomeromycotina</taxon>
        <taxon>Glomeromycetes</taxon>
        <taxon>Diversisporales</taxon>
        <taxon>Gigasporaceae</taxon>
        <taxon>Dentiscutata</taxon>
    </lineage>
</organism>
<name>A0ACA9PH47_9GLOM</name>
<evidence type="ECO:0000313" key="1">
    <source>
        <dbReference type="EMBL" id="CAG8708213.1"/>
    </source>
</evidence>
<dbReference type="EMBL" id="CAJVPU010028733">
    <property type="protein sequence ID" value="CAG8708213.1"/>
    <property type="molecule type" value="Genomic_DNA"/>
</dbReference>
<sequence length="59" mass="6411">MLEQLIQCAILIFEALHPNCVGNFCFDQSTNHNAMAGNILVATKMNLGLGKSQPKLHDG</sequence>
<accession>A0ACA9PH47</accession>
<feature type="non-terminal residue" evidence="1">
    <location>
        <position position="59"/>
    </location>
</feature>
<keyword evidence="2" id="KW-1185">Reference proteome</keyword>
<proteinExistence type="predicted"/>
<protein>
    <submittedName>
        <fullName evidence="1">2459_t:CDS:1</fullName>
    </submittedName>
</protein>
<reference evidence="1" key="1">
    <citation type="submission" date="2021-06" db="EMBL/GenBank/DDBJ databases">
        <authorList>
            <person name="Kallberg Y."/>
            <person name="Tangrot J."/>
            <person name="Rosling A."/>
        </authorList>
    </citation>
    <scope>NUCLEOTIDE SEQUENCE</scope>
    <source>
        <strain evidence="1">IL203A</strain>
    </source>
</reference>
<dbReference type="Proteomes" id="UP000789702">
    <property type="component" value="Unassembled WGS sequence"/>
</dbReference>
<gene>
    <name evidence="1" type="ORF">DHETER_LOCUS12113</name>
</gene>
<comment type="caution">
    <text evidence="1">The sequence shown here is derived from an EMBL/GenBank/DDBJ whole genome shotgun (WGS) entry which is preliminary data.</text>
</comment>
<evidence type="ECO:0000313" key="2">
    <source>
        <dbReference type="Proteomes" id="UP000789702"/>
    </source>
</evidence>